<comment type="caution">
    <text evidence="1">The sequence shown here is derived from an EMBL/GenBank/DDBJ whole genome shotgun (WGS) entry which is preliminary data.</text>
</comment>
<dbReference type="EMBL" id="JAXOFX010000008">
    <property type="protein sequence ID" value="MDZ5472703.1"/>
    <property type="molecule type" value="Genomic_DNA"/>
</dbReference>
<evidence type="ECO:0000313" key="1">
    <source>
        <dbReference type="EMBL" id="MDZ5472703.1"/>
    </source>
</evidence>
<gene>
    <name evidence="1" type="ORF">SM124_13275</name>
</gene>
<organism evidence="1 2">
    <name type="scientific">Robertmurraya mangrovi</name>
    <dbReference type="NCBI Taxonomy" id="3098077"/>
    <lineage>
        <taxon>Bacteria</taxon>
        <taxon>Bacillati</taxon>
        <taxon>Bacillota</taxon>
        <taxon>Bacilli</taxon>
        <taxon>Bacillales</taxon>
        <taxon>Bacillaceae</taxon>
        <taxon>Robertmurraya</taxon>
    </lineage>
</organism>
<dbReference type="Proteomes" id="UP001290455">
    <property type="component" value="Unassembled WGS sequence"/>
</dbReference>
<evidence type="ECO:0000313" key="2">
    <source>
        <dbReference type="Proteomes" id="UP001290455"/>
    </source>
</evidence>
<keyword evidence="2" id="KW-1185">Reference proteome</keyword>
<accession>A0ABU5IZW6</accession>
<reference evidence="1 2" key="1">
    <citation type="submission" date="2023-11" db="EMBL/GenBank/DDBJ databases">
        <title>Bacillus jintuensis, isolated from a mudflat on the Beibu Gulf coast.</title>
        <authorList>
            <person name="Li M."/>
        </authorList>
    </citation>
    <scope>NUCLEOTIDE SEQUENCE [LARGE SCALE GENOMIC DNA]</scope>
    <source>
        <strain evidence="1 2">31A1R</strain>
    </source>
</reference>
<dbReference type="Gene3D" id="1.25.40.20">
    <property type="entry name" value="Ankyrin repeat-containing domain"/>
    <property type="match status" value="1"/>
</dbReference>
<name>A0ABU5IZW6_9BACI</name>
<dbReference type="SUPFAM" id="SSF48403">
    <property type="entry name" value="Ankyrin repeat"/>
    <property type="match status" value="1"/>
</dbReference>
<evidence type="ECO:0008006" key="3">
    <source>
        <dbReference type="Google" id="ProtNLM"/>
    </source>
</evidence>
<dbReference type="InterPro" id="IPR036770">
    <property type="entry name" value="Ankyrin_rpt-contain_sf"/>
</dbReference>
<sequence length="142" mass="16183">MESQKKDIKIKTENSVGITTNSKETTNNSSNIKLTFEDLEQAVLYDVDVNKVHGYLKTYNDIEKLSKLLRDVTYLSTNRNGYLYNEIGKMLIDKGANPNYIDEQGYSLLSHTVYSQNVILTRQLIEAGAVQISHLFNQMEKA</sequence>
<proteinExistence type="predicted"/>
<protein>
    <recommendedName>
        <fullName evidence="3">Ankyrin repeat-containing protein</fullName>
    </recommendedName>
</protein>
<dbReference type="RefSeq" id="WP_322447006.1">
    <property type="nucleotide sequence ID" value="NZ_JAXOFX010000008.1"/>
</dbReference>